<evidence type="ECO:0000256" key="1">
    <source>
        <dbReference type="SAM" id="MobiDB-lite"/>
    </source>
</evidence>
<feature type="compositionally biased region" description="Low complexity" evidence="1">
    <location>
        <begin position="85"/>
        <end position="97"/>
    </location>
</feature>
<feature type="compositionally biased region" description="Acidic residues" evidence="1">
    <location>
        <begin position="110"/>
        <end position="121"/>
    </location>
</feature>
<feature type="region of interest" description="Disordered" evidence="1">
    <location>
        <begin position="83"/>
        <end position="121"/>
    </location>
</feature>
<gene>
    <name evidence="2" type="ORF">MCOS_LOCUS6725</name>
</gene>
<evidence type="ECO:0000313" key="2">
    <source>
        <dbReference type="EMBL" id="VDD80722.1"/>
    </source>
</evidence>
<dbReference type="AlphaFoldDB" id="A0A0R3UHC8"/>
<reference evidence="2 3" key="1">
    <citation type="submission" date="2018-10" db="EMBL/GenBank/DDBJ databases">
        <authorList>
            <consortium name="Pathogen Informatics"/>
        </authorList>
    </citation>
    <scope>NUCLEOTIDE SEQUENCE [LARGE SCALE GENOMIC DNA]</scope>
</reference>
<name>A0A0R3UHC8_MESCO</name>
<accession>A0A0R3UHC8</accession>
<evidence type="ECO:0000313" key="3">
    <source>
        <dbReference type="Proteomes" id="UP000267029"/>
    </source>
</evidence>
<sequence>MQPVFTSMPPAEARIRERQELSIPPVSDLVKLPLIPPCLFSSLAESHYDYAPQDNPHSVSRNTGCEYGCCFTEQDLLIDVLSDESTPPTSTSAAVTSNQGTSVALGQEEAKEEEEEEEEEEDYFSLAARCLHQHLSDSLGDAPSSHTSHSPRRSSTSAATASLRHTAFLSAITATVSSRSPTPPHPSLPPTTSYLTAFSVVFPRLVRYEGKERETAPMCLVSSSSARLLIPSALFITVDFDDWGIFQHRLMQLEHNTNDTDMCNYEYR</sequence>
<feature type="compositionally biased region" description="Low complexity" evidence="1">
    <location>
        <begin position="142"/>
        <end position="158"/>
    </location>
</feature>
<organism evidence="2 3">
    <name type="scientific">Mesocestoides corti</name>
    <name type="common">Flatworm</name>
    <dbReference type="NCBI Taxonomy" id="53468"/>
    <lineage>
        <taxon>Eukaryota</taxon>
        <taxon>Metazoa</taxon>
        <taxon>Spiralia</taxon>
        <taxon>Lophotrochozoa</taxon>
        <taxon>Platyhelminthes</taxon>
        <taxon>Cestoda</taxon>
        <taxon>Eucestoda</taxon>
        <taxon>Cyclophyllidea</taxon>
        <taxon>Mesocestoididae</taxon>
        <taxon>Mesocestoides</taxon>
    </lineage>
</organism>
<dbReference type="EMBL" id="UXSR01005287">
    <property type="protein sequence ID" value="VDD80722.1"/>
    <property type="molecule type" value="Genomic_DNA"/>
</dbReference>
<proteinExistence type="predicted"/>
<dbReference type="OrthoDB" id="10618959at2759"/>
<protein>
    <submittedName>
        <fullName evidence="2">Uncharacterized protein</fullName>
    </submittedName>
</protein>
<keyword evidence="3" id="KW-1185">Reference proteome</keyword>
<feature type="region of interest" description="Disordered" evidence="1">
    <location>
        <begin position="137"/>
        <end position="158"/>
    </location>
</feature>
<dbReference type="Proteomes" id="UP000267029">
    <property type="component" value="Unassembled WGS sequence"/>
</dbReference>